<proteinExistence type="predicted"/>
<reference evidence="1 2" key="1">
    <citation type="submission" date="2015-11" db="EMBL/GenBank/DDBJ databases">
        <title>Genomic Taxonomy of the Vibrionaceae.</title>
        <authorList>
            <person name="Gomez-Gil B."/>
            <person name="Enciso-Ibarra J."/>
        </authorList>
    </citation>
    <scope>NUCLEOTIDE SEQUENCE [LARGE SCALE GENOMIC DNA]</scope>
    <source>
        <strain evidence="1 2">CAIM 912</strain>
    </source>
</reference>
<gene>
    <name evidence="1" type="ORF">ATN88_03030</name>
</gene>
<keyword evidence="2" id="KW-1185">Reference proteome</keyword>
<evidence type="ECO:0000313" key="2">
    <source>
        <dbReference type="Proteomes" id="UP000070529"/>
    </source>
</evidence>
<dbReference type="STRING" id="294935.ATN88_03030"/>
<dbReference type="EMBL" id="LNTY01000034">
    <property type="protein sequence ID" value="KXF81653.1"/>
    <property type="molecule type" value="Genomic_DNA"/>
</dbReference>
<dbReference type="OrthoDB" id="5919067at2"/>
<protein>
    <submittedName>
        <fullName evidence="1">Uncharacterized protein</fullName>
    </submittedName>
</protein>
<dbReference type="AlphaFoldDB" id="A0A135I874"/>
<sequence>MQPNRKKTRSTNSHKFWGLASLRRQRKRKVARSQHRRGGEFYNLQLSGIPLVLTEPPIASTEENKE</sequence>
<name>A0A135I874_9GAMM</name>
<accession>A0A135I874</accession>
<dbReference type="Proteomes" id="UP000070529">
    <property type="component" value="Unassembled WGS sequence"/>
</dbReference>
<evidence type="ECO:0000313" key="1">
    <source>
        <dbReference type="EMBL" id="KXF81653.1"/>
    </source>
</evidence>
<comment type="caution">
    <text evidence="1">The sequence shown here is derived from an EMBL/GenBank/DDBJ whole genome shotgun (WGS) entry which is preliminary data.</text>
</comment>
<organism evidence="1 2">
    <name type="scientific">Enterovibrio coralii</name>
    <dbReference type="NCBI Taxonomy" id="294935"/>
    <lineage>
        <taxon>Bacteria</taxon>
        <taxon>Pseudomonadati</taxon>
        <taxon>Pseudomonadota</taxon>
        <taxon>Gammaproteobacteria</taxon>
        <taxon>Vibrionales</taxon>
        <taxon>Vibrionaceae</taxon>
        <taxon>Enterovibrio</taxon>
    </lineage>
</organism>
<dbReference type="RefSeq" id="WP_067417095.1">
    <property type="nucleotide sequence ID" value="NZ_LNTY01000034.1"/>
</dbReference>